<reference evidence="3" key="1">
    <citation type="submission" date="2021-07" db="EMBL/GenBank/DDBJ databases">
        <authorList>
            <person name="Durling M."/>
        </authorList>
    </citation>
    <scope>NUCLEOTIDE SEQUENCE</scope>
</reference>
<dbReference type="AlphaFoldDB" id="A0A9N9LM94"/>
<evidence type="ECO:0008006" key="5">
    <source>
        <dbReference type="Google" id="ProtNLM"/>
    </source>
</evidence>
<gene>
    <name evidence="3" type="ORF">HYALB_00008401</name>
</gene>
<evidence type="ECO:0000313" key="3">
    <source>
        <dbReference type="EMBL" id="CAG8975642.1"/>
    </source>
</evidence>
<evidence type="ECO:0000256" key="2">
    <source>
        <dbReference type="SAM" id="Phobius"/>
    </source>
</evidence>
<name>A0A9N9LM94_9HELO</name>
<dbReference type="Proteomes" id="UP000701801">
    <property type="component" value="Unassembled WGS sequence"/>
</dbReference>
<keyword evidence="2" id="KW-0472">Membrane</keyword>
<organism evidence="3 4">
    <name type="scientific">Hymenoscyphus albidus</name>
    <dbReference type="NCBI Taxonomy" id="595503"/>
    <lineage>
        <taxon>Eukaryota</taxon>
        <taxon>Fungi</taxon>
        <taxon>Dikarya</taxon>
        <taxon>Ascomycota</taxon>
        <taxon>Pezizomycotina</taxon>
        <taxon>Leotiomycetes</taxon>
        <taxon>Helotiales</taxon>
        <taxon>Helotiaceae</taxon>
        <taxon>Hymenoscyphus</taxon>
    </lineage>
</organism>
<comment type="caution">
    <text evidence="3">The sequence shown here is derived from an EMBL/GenBank/DDBJ whole genome shotgun (WGS) entry which is preliminary data.</text>
</comment>
<dbReference type="SUPFAM" id="SSF48371">
    <property type="entry name" value="ARM repeat"/>
    <property type="match status" value="1"/>
</dbReference>
<accession>A0A9N9LM94</accession>
<evidence type="ECO:0000256" key="1">
    <source>
        <dbReference type="SAM" id="MobiDB-lite"/>
    </source>
</evidence>
<keyword evidence="2" id="KW-0812">Transmembrane</keyword>
<keyword evidence="2" id="KW-1133">Transmembrane helix</keyword>
<sequence length="350" mass="40143">MASRLRAMDKRAYYLGMGLGVCTVTGLSLYRMPLSQPAQDRVFFLGIGLGACAVVGLMRHLLENYRDAAALPPAENKTQYIDQKVEDSLKVSTLDKLLDSTNYSIQETTSIIICERAIYDQTTLDTILHYITRPDYDTREKGIKALSYMVHQSTIHLVNKPDTYSALVKSLEYSLTDYEHNPYDVEWDNWQLRDGVEQECLLFLSQLVDHFGVQGLIKARFVERFLGKEPWGNDDCKRQVNFLQSLRTQNQLNGLCLPLIRNSSGRKQLIKTKLLPVDFEWDLPSSRDVRMTNGEGTAGEDFDGMFVEGGRRRREQSSEEDSIRRRHREAMVLNDGTRPLGREDIFQRQS</sequence>
<dbReference type="EMBL" id="CAJVRM010000144">
    <property type="protein sequence ID" value="CAG8975642.1"/>
    <property type="molecule type" value="Genomic_DNA"/>
</dbReference>
<protein>
    <recommendedName>
        <fullName evidence="5">Cytoskeleton-associated protein</fullName>
    </recommendedName>
</protein>
<evidence type="ECO:0000313" key="4">
    <source>
        <dbReference type="Proteomes" id="UP000701801"/>
    </source>
</evidence>
<keyword evidence="4" id="KW-1185">Reference proteome</keyword>
<proteinExistence type="predicted"/>
<dbReference type="InterPro" id="IPR016024">
    <property type="entry name" value="ARM-type_fold"/>
</dbReference>
<feature type="region of interest" description="Disordered" evidence="1">
    <location>
        <begin position="290"/>
        <end position="330"/>
    </location>
</feature>
<feature type="transmembrane region" description="Helical" evidence="2">
    <location>
        <begin position="12"/>
        <end position="30"/>
    </location>
</feature>